<dbReference type="SUPFAM" id="SSF53901">
    <property type="entry name" value="Thiolase-like"/>
    <property type="match status" value="1"/>
</dbReference>
<dbReference type="Gene3D" id="3.40.47.10">
    <property type="match status" value="2"/>
</dbReference>
<evidence type="ECO:0000259" key="5">
    <source>
        <dbReference type="Pfam" id="PF02801"/>
    </source>
</evidence>
<dbReference type="InterPro" id="IPR014030">
    <property type="entry name" value="Ketoacyl_synth_N"/>
</dbReference>
<dbReference type="GO" id="GO:0006633">
    <property type="term" value="P:fatty acid biosynthetic process"/>
    <property type="evidence" value="ECO:0007669"/>
    <property type="project" value="TreeGrafter"/>
</dbReference>
<evidence type="ECO:0000259" key="4">
    <source>
        <dbReference type="Pfam" id="PF00109"/>
    </source>
</evidence>
<dbReference type="InterPro" id="IPR014031">
    <property type="entry name" value="Ketoacyl_synth_C"/>
</dbReference>
<evidence type="ECO:0008006" key="8">
    <source>
        <dbReference type="Google" id="ProtNLM"/>
    </source>
</evidence>
<keyword evidence="1" id="KW-0596">Phosphopantetheine</keyword>
<keyword evidence="3" id="KW-0808">Transferase</keyword>
<evidence type="ECO:0000256" key="1">
    <source>
        <dbReference type="ARBA" id="ARBA00022450"/>
    </source>
</evidence>
<dbReference type="Proteomes" id="UP001445335">
    <property type="component" value="Unassembled WGS sequence"/>
</dbReference>
<sequence>MLLSATTAGICQLQALSPVGRCHSFDASGDGYGRGEGFAIALLRPSALVRAVLAAAGAAHEAVGAVSVHGTGTPLGDPIEVGALRQALAGPKVR</sequence>
<evidence type="ECO:0000313" key="6">
    <source>
        <dbReference type="EMBL" id="KAK9841812.1"/>
    </source>
</evidence>
<dbReference type="AlphaFoldDB" id="A0AAW1S746"/>
<dbReference type="InterPro" id="IPR016039">
    <property type="entry name" value="Thiolase-like"/>
</dbReference>
<feature type="domain" description="Beta-ketoacyl synthase-like N-terminal" evidence="4">
    <location>
        <begin position="4"/>
        <end position="45"/>
    </location>
</feature>
<gene>
    <name evidence="6" type="ORF">WJX81_004632</name>
</gene>
<dbReference type="EMBL" id="JALJOU010000010">
    <property type="protein sequence ID" value="KAK9841812.1"/>
    <property type="molecule type" value="Genomic_DNA"/>
</dbReference>
<keyword evidence="7" id="KW-1185">Reference proteome</keyword>
<dbReference type="GO" id="GO:0004312">
    <property type="term" value="F:fatty acid synthase activity"/>
    <property type="evidence" value="ECO:0007669"/>
    <property type="project" value="TreeGrafter"/>
</dbReference>
<dbReference type="PANTHER" id="PTHR43775">
    <property type="entry name" value="FATTY ACID SYNTHASE"/>
    <property type="match status" value="1"/>
</dbReference>
<comment type="similarity">
    <text evidence="3">Belongs to the thiolase-like superfamily. Beta-ketoacyl-ACP synthases family.</text>
</comment>
<evidence type="ECO:0000256" key="3">
    <source>
        <dbReference type="RuleBase" id="RU003694"/>
    </source>
</evidence>
<evidence type="ECO:0000256" key="2">
    <source>
        <dbReference type="ARBA" id="ARBA00022553"/>
    </source>
</evidence>
<keyword evidence="2" id="KW-0597">Phosphoprotein</keyword>
<evidence type="ECO:0000313" key="7">
    <source>
        <dbReference type="Proteomes" id="UP001445335"/>
    </source>
</evidence>
<proteinExistence type="inferred from homology"/>
<comment type="caution">
    <text evidence="6">The sequence shown here is derived from an EMBL/GenBank/DDBJ whole genome shotgun (WGS) entry which is preliminary data.</text>
</comment>
<accession>A0AAW1S746</accession>
<feature type="domain" description="Beta-ketoacyl synthase C-terminal" evidence="5">
    <location>
        <begin position="46"/>
        <end position="89"/>
    </location>
</feature>
<dbReference type="PANTHER" id="PTHR43775:SF37">
    <property type="entry name" value="SI:DKEY-61P9.11"/>
    <property type="match status" value="1"/>
</dbReference>
<protein>
    <recommendedName>
        <fullName evidence="8">Beta-ketoacyl synthase C-terminal domain-containing protein</fullName>
    </recommendedName>
</protein>
<dbReference type="Pfam" id="PF00109">
    <property type="entry name" value="ketoacyl-synt"/>
    <property type="match status" value="1"/>
</dbReference>
<reference evidence="6 7" key="1">
    <citation type="journal article" date="2024" name="Nat. Commun.">
        <title>Phylogenomics reveals the evolutionary origins of lichenization in chlorophyte algae.</title>
        <authorList>
            <person name="Puginier C."/>
            <person name="Libourel C."/>
            <person name="Otte J."/>
            <person name="Skaloud P."/>
            <person name="Haon M."/>
            <person name="Grisel S."/>
            <person name="Petersen M."/>
            <person name="Berrin J.G."/>
            <person name="Delaux P.M."/>
            <person name="Dal Grande F."/>
            <person name="Keller J."/>
        </authorList>
    </citation>
    <scope>NUCLEOTIDE SEQUENCE [LARGE SCALE GENOMIC DNA]</scope>
    <source>
        <strain evidence="6 7">SAG 245.80</strain>
    </source>
</reference>
<organism evidence="6 7">
    <name type="scientific">Elliptochloris bilobata</name>
    <dbReference type="NCBI Taxonomy" id="381761"/>
    <lineage>
        <taxon>Eukaryota</taxon>
        <taxon>Viridiplantae</taxon>
        <taxon>Chlorophyta</taxon>
        <taxon>core chlorophytes</taxon>
        <taxon>Trebouxiophyceae</taxon>
        <taxon>Trebouxiophyceae incertae sedis</taxon>
        <taxon>Elliptochloris clade</taxon>
        <taxon>Elliptochloris</taxon>
    </lineage>
</organism>
<name>A0AAW1S746_9CHLO</name>
<dbReference type="InterPro" id="IPR050091">
    <property type="entry name" value="PKS_NRPS_Biosynth_Enz"/>
</dbReference>
<dbReference type="Pfam" id="PF02801">
    <property type="entry name" value="Ketoacyl-synt_C"/>
    <property type="match status" value="1"/>
</dbReference>